<comment type="caution">
    <text evidence="2">The sequence shown here is derived from an EMBL/GenBank/DDBJ whole genome shotgun (WGS) entry which is preliminary data.</text>
</comment>
<name>A0A0G1AW67_UNCKA</name>
<reference evidence="2 3" key="1">
    <citation type="journal article" date="2015" name="Nature">
        <title>rRNA introns, odd ribosomes, and small enigmatic genomes across a large radiation of phyla.</title>
        <authorList>
            <person name="Brown C.T."/>
            <person name="Hug L.A."/>
            <person name="Thomas B.C."/>
            <person name="Sharon I."/>
            <person name="Castelle C.J."/>
            <person name="Singh A."/>
            <person name="Wilkins M.J."/>
            <person name="Williams K.H."/>
            <person name="Banfield J.F."/>
        </authorList>
    </citation>
    <scope>NUCLEOTIDE SEQUENCE [LARGE SCALE GENOMIC DNA]</scope>
</reference>
<dbReference type="AlphaFoldDB" id="A0A0G1AW67"/>
<protein>
    <submittedName>
        <fullName evidence="2">Uncharacterized protein</fullName>
    </submittedName>
</protein>
<keyword evidence="1" id="KW-0812">Transmembrane</keyword>
<sequence>MNLTNTAVMFKRWAKIVVLILGLYYGWMFFGGPGVRSLIKIFYITKEPANPIYGNLDPLEFTNKEVTGDQIYKLNTTNGKLPGKFPFKMNVYKFKPRTYSYLAGDTALKDGKTMGYSEEDLITDLKGTVYRWRKADTNSFLEIDINSKRLYADSDMIRNSARMQKGRLNESYAIEGAIDFFDEVERIDDLYRKGLQKVTFGYVGGTKLFQTTAPRDILFARVDLYRKMDDFVVLGPDPKVGLLNIFVAVPNSRETTFVIKYPKISAEYKEVEAKTTASYPIIDISTAWEAVKNGKGVITSIMPTNSSIFDKQAVPTVSEILVDNIYLAYYENTKDQPYLQPIYVFEAKYKSLGSQGGEMVIYLPAVSGEYVKPIPQAAPAVENTK</sequence>
<gene>
    <name evidence="2" type="ORF">UV35_C0048G0010</name>
</gene>
<evidence type="ECO:0000313" key="2">
    <source>
        <dbReference type="EMBL" id="KKS65194.1"/>
    </source>
</evidence>
<evidence type="ECO:0000313" key="3">
    <source>
        <dbReference type="Proteomes" id="UP000033848"/>
    </source>
</evidence>
<evidence type="ECO:0000256" key="1">
    <source>
        <dbReference type="SAM" id="Phobius"/>
    </source>
</evidence>
<dbReference type="EMBL" id="LCED01000048">
    <property type="protein sequence ID" value="KKS65194.1"/>
    <property type="molecule type" value="Genomic_DNA"/>
</dbReference>
<proteinExistence type="predicted"/>
<keyword evidence="1" id="KW-0472">Membrane</keyword>
<dbReference type="Proteomes" id="UP000033848">
    <property type="component" value="Unassembled WGS sequence"/>
</dbReference>
<feature type="transmembrane region" description="Helical" evidence="1">
    <location>
        <begin position="12"/>
        <end position="30"/>
    </location>
</feature>
<organism evidence="2 3">
    <name type="scientific">candidate division WWE3 bacterium GW2011_GWB1_42_6</name>
    <dbReference type="NCBI Taxonomy" id="1619115"/>
    <lineage>
        <taxon>Bacteria</taxon>
        <taxon>Katanobacteria</taxon>
    </lineage>
</organism>
<keyword evidence="1" id="KW-1133">Transmembrane helix</keyword>
<accession>A0A0G1AW67</accession>